<dbReference type="Gene3D" id="3.30.519.10">
    <property type="entry name" value="Guanine Nucleotide Dissociation Inhibitor, domain 2"/>
    <property type="match status" value="2"/>
</dbReference>
<dbReference type="InterPro" id="IPR000806">
    <property type="entry name" value="RabGDI"/>
</dbReference>
<protein>
    <recommendedName>
        <fullName evidence="4">Guanosine nucleotide diphosphate dissociation inhibitor</fullName>
    </recommendedName>
</protein>
<comment type="caution">
    <text evidence="5">The sequence shown here is derived from an EMBL/GenBank/DDBJ whole genome shotgun (WGS) entry which is preliminary data.</text>
</comment>
<organism evidence="5 6">
    <name type="scientific">Rhododendron griersonianum</name>
    <dbReference type="NCBI Taxonomy" id="479676"/>
    <lineage>
        <taxon>Eukaryota</taxon>
        <taxon>Viridiplantae</taxon>
        <taxon>Streptophyta</taxon>
        <taxon>Embryophyta</taxon>
        <taxon>Tracheophyta</taxon>
        <taxon>Spermatophyta</taxon>
        <taxon>Magnoliopsida</taxon>
        <taxon>eudicotyledons</taxon>
        <taxon>Gunneridae</taxon>
        <taxon>Pentapetalae</taxon>
        <taxon>asterids</taxon>
        <taxon>Ericales</taxon>
        <taxon>Ericaceae</taxon>
        <taxon>Ericoideae</taxon>
        <taxon>Rhodoreae</taxon>
        <taxon>Rhododendron</taxon>
    </lineage>
</organism>
<dbReference type="Pfam" id="PF00996">
    <property type="entry name" value="GDI"/>
    <property type="match status" value="1"/>
</dbReference>
<dbReference type="SUPFAM" id="SSF51905">
    <property type="entry name" value="FAD/NAD(P)-binding domain"/>
    <property type="match status" value="2"/>
</dbReference>
<dbReference type="InterPro" id="IPR018203">
    <property type="entry name" value="GDP_dissociation_inhibitor"/>
</dbReference>
<evidence type="ECO:0000256" key="1">
    <source>
        <dbReference type="ARBA" id="ARBA00005593"/>
    </source>
</evidence>
<dbReference type="Gene3D" id="1.10.405.10">
    <property type="entry name" value="Guanine Nucleotide Dissociation Inhibitor, domain 1"/>
    <property type="match status" value="1"/>
</dbReference>
<dbReference type="GO" id="GO:0005096">
    <property type="term" value="F:GTPase activator activity"/>
    <property type="evidence" value="ECO:0007669"/>
    <property type="project" value="UniProtKB-KW"/>
</dbReference>
<reference evidence="5" key="1">
    <citation type="submission" date="2020-08" db="EMBL/GenBank/DDBJ databases">
        <title>Plant Genome Project.</title>
        <authorList>
            <person name="Zhang R.-G."/>
        </authorList>
    </citation>
    <scope>NUCLEOTIDE SEQUENCE</scope>
    <source>
        <strain evidence="5">WSP0</strain>
        <tissue evidence="5">Leaf</tissue>
    </source>
</reference>
<dbReference type="InterPro" id="IPR036188">
    <property type="entry name" value="FAD/NAD-bd_sf"/>
</dbReference>
<dbReference type="GO" id="GO:0005093">
    <property type="term" value="F:Rab GDP-dissociation inhibitor activity"/>
    <property type="evidence" value="ECO:0007669"/>
    <property type="project" value="InterPro"/>
</dbReference>
<dbReference type="GO" id="GO:0016192">
    <property type="term" value="P:vesicle-mediated transport"/>
    <property type="evidence" value="ECO:0007669"/>
    <property type="project" value="TreeGrafter"/>
</dbReference>
<dbReference type="GO" id="GO:0005737">
    <property type="term" value="C:cytoplasm"/>
    <property type="evidence" value="ECO:0007669"/>
    <property type="project" value="TreeGrafter"/>
</dbReference>
<keyword evidence="2" id="KW-0343">GTPase activation</keyword>
<accession>A0AAV6IQ70</accession>
<dbReference type="Proteomes" id="UP000823749">
    <property type="component" value="Chromosome 10"/>
</dbReference>
<dbReference type="FunFam" id="3.50.50.60:FF:000158">
    <property type="entry name" value="Rab GDP dissociation inhibitor"/>
    <property type="match status" value="1"/>
</dbReference>
<dbReference type="PANTHER" id="PTHR11787:SF10">
    <property type="entry name" value="GUANOSINE NUCLEOTIDE DIPHOSPHATE DISSOCIATION INHIBITOR"/>
    <property type="match status" value="1"/>
</dbReference>
<dbReference type="PRINTS" id="PR00892">
    <property type="entry name" value="RABGDI"/>
</dbReference>
<proteinExistence type="inferred from homology"/>
<evidence type="ECO:0000256" key="2">
    <source>
        <dbReference type="ARBA" id="ARBA00022468"/>
    </source>
</evidence>
<dbReference type="PANTHER" id="PTHR11787">
    <property type="entry name" value="RAB GDP-DISSOCIATION INHIBITOR"/>
    <property type="match status" value="1"/>
</dbReference>
<dbReference type="GO" id="GO:0048046">
    <property type="term" value="C:apoplast"/>
    <property type="evidence" value="ECO:0007669"/>
    <property type="project" value="UniProtKB-ARBA"/>
</dbReference>
<evidence type="ECO:0000256" key="4">
    <source>
        <dbReference type="RuleBase" id="RU363124"/>
    </source>
</evidence>
<dbReference type="GO" id="GO:0007264">
    <property type="term" value="P:small GTPase-mediated signal transduction"/>
    <property type="evidence" value="ECO:0007669"/>
    <property type="project" value="InterPro"/>
</dbReference>
<dbReference type="EMBL" id="JACTNZ010000010">
    <property type="protein sequence ID" value="KAG5529592.1"/>
    <property type="molecule type" value="Genomic_DNA"/>
</dbReference>
<dbReference type="Gene3D" id="3.50.50.60">
    <property type="entry name" value="FAD/NAD(P)-binding domain"/>
    <property type="match status" value="2"/>
</dbReference>
<gene>
    <name evidence="5" type="ORF">RHGRI_030097</name>
</gene>
<dbReference type="PRINTS" id="PR00891">
    <property type="entry name" value="RABGDIREP"/>
</dbReference>
<name>A0AAV6IQ70_9ERIC</name>
<dbReference type="FunFam" id="1.10.405.10:FF:000002">
    <property type="entry name" value="Guanosine nucleotide diphosphate dissociation inhibitor"/>
    <property type="match status" value="1"/>
</dbReference>
<dbReference type="GO" id="GO:0015031">
    <property type="term" value="P:protein transport"/>
    <property type="evidence" value="ECO:0007669"/>
    <property type="project" value="InterPro"/>
</dbReference>
<comment type="similarity">
    <text evidence="1 4">Belongs to the Rab GDI family.</text>
</comment>
<dbReference type="AlphaFoldDB" id="A0AAV6IQ70"/>
<evidence type="ECO:0000313" key="6">
    <source>
        <dbReference type="Proteomes" id="UP000823749"/>
    </source>
</evidence>
<dbReference type="SUPFAM" id="SSF54373">
    <property type="entry name" value="FAD-linked reductases, C-terminal domain"/>
    <property type="match status" value="1"/>
</dbReference>
<keyword evidence="6" id="KW-1185">Reference proteome</keyword>
<evidence type="ECO:0000313" key="5">
    <source>
        <dbReference type="EMBL" id="KAG5529592.1"/>
    </source>
</evidence>
<evidence type="ECO:0000256" key="3">
    <source>
        <dbReference type="ARBA" id="ARBA00053142"/>
    </source>
</evidence>
<comment type="function">
    <text evidence="3">Regulates the GDP/GTP exchange reaction of most RAB proteins by inhibiting the dissociation of GDP from them, and the subsequent binding of GTP.</text>
</comment>
<sequence>MDEEYDVIVLGTGLKECILSGLLSVDGLKVLHMDRNDYYGGESTSLNLNQLWKRFRGSDTPPEKLGSSRDYNVDMIPKFMMANGALVRVLIHTDVTKYLNFKAVDGSYVYNKGKIYKVPATDVEALKSTLMGLFEKRRARKFFIYVQDYEESDPKSHEGLDLNKVTARDVISKYGLEDDTVDFIGHALALHKDDSYLDQPATDFVKRVKLYAESLARFAGGSPYIYPLYGLGELPQAFARLSAVYGGTYMLSKPECKVKKVGKVARAICIMSHPIPHTHDAHSVQVILPQKQLGRKSDMYLFCCSYAHNVAPKGKFIAFVTTEAETDNPEAELKSGIELLGPVDEIFFDTYDRYEPTNQSSADNCFISTSYDATTHFESTVKDVISMYSQITGKTLDLTMDLSAAGAAAEG</sequence>